<comment type="similarity">
    <text evidence="7">Belongs to the protein kinase superfamily.</text>
</comment>
<dbReference type="SMART" id="SM00220">
    <property type="entry name" value="S_TKc"/>
    <property type="match status" value="1"/>
</dbReference>
<evidence type="ECO:0000313" key="11">
    <source>
        <dbReference type="Proteomes" id="UP000292052"/>
    </source>
</evidence>
<dbReference type="PROSITE" id="PS00107">
    <property type="entry name" value="PROTEIN_KINASE_ATP"/>
    <property type="match status" value="1"/>
</dbReference>
<keyword evidence="1 7" id="KW-0723">Serine/threonine-protein kinase</keyword>
<dbReference type="AlphaFoldDB" id="A0A482W1B6"/>
<dbReference type="STRING" id="1661398.A0A482W1B6"/>
<dbReference type="Pfam" id="PF00069">
    <property type="entry name" value="Pkinase"/>
    <property type="match status" value="1"/>
</dbReference>
<dbReference type="CDD" id="cd05117">
    <property type="entry name" value="STKc_CAMK"/>
    <property type="match status" value="1"/>
</dbReference>
<feature type="domain" description="Protein kinase" evidence="9">
    <location>
        <begin position="24"/>
        <end position="284"/>
    </location>
</feature>
<gene>
    <name evidence="10" type="ORF">BDFB_002610</name>
</gene>
<dbReference type="EMBL" id="QDEB01039852">
    <property type="protein sequence ID" value="RZC38824.1"/>
    <property type="molecule type" value="Genomic_DNA"/>
</dbReference>
<evidence type="ECO:0000313" key="10">
    <source>
        <dbReference type="EMBL" id="RZC38824.1"/>
    </source>
</evidence>
<keyword evidence="2" id="KW-0808">Transferase</keyword>
<dbReference type="InterPro" id="IPR011009">
    <property type="entry name" value="Kinase-like_dom_sf"/>
</dbReference>
<dbReference type="FunFam" id="1.10.510.10:FF:000571">
    <property type="entry name" value="Maternal embryonic leucine zipper kinase"/>
    <property type="match status" value="1"/>
</dbReference>
<proteinExistence type="inferred from homology"/>
<reference evidence="10 11" key="1">
    <citation type="submission" date="2017-03" db="EMBL/GenBank/DDBJ databases">
        <title>Genome of the blue death feigning beetle - Asbolus verrucosus.</title>
        <authorList>
            <person name="Rider S.D."/>
        </authorList>
    </citation>
    <scope>NUCLEOTIDE SEQUENCE [LARGE SCALE GENOMIC DNA]</scope>
    <source>
        <strain evidence="10">Butters</strain>
        <tissue evidence="10">Head and leg muscle</tissue>
    </source>
</reference>
<feature type="non-terminal residue" evidence="10">
    <location>
        <position position="1"/>
    </location>
</feature>
<keyword evidence="4 10" id="KW-0418">Kinase</keyword>
<dbReference type="Proteomes" id="UP000292052">
    <property type="component" value="Unassembled WGS sequence"/>
</dbReference>
<feature type="compositionally biased region" description="Polar residues" evidence="8">
    <location>
        <begin position="331"/>
        <end position="344"/>
    </location>
</feature>
<sequence length="389" mass="45018">YYRLKERNIPHVKIADANEIKVWYNFAEKIGQGGFGVVLAVTEKSTSKKWAMKIVTKATVDERSMQMVQREIQILKLIQHPHIIYLDKVYETPKKIYMIIERCYGVLAKIYNERKPFIEKIAKKIIKQLAEAVAYLHKHDIVHRDLKMENILMGENPSDPTDEYYIKLTDFGLSIVKYGKGVDSMLHDYCGTLFYMAPEIIDYRSYSQQCDMWAVGVILYMLVAGKYPFYSTNEKELQQQIRSSDPDFSNMQLSVEITDLILLLMTKDPANRVTAAEMLNHPWLQNKKLSKAIQSNILKMMKDWKSEMKMPAGQESDWVAAQNDITENKAGKQQMNLPKTNINFDRSKKPSDTSRENDNDVKRFPPSKPQVKHVPQAAPRRQSGAVTKR</sequence>
<evidence type="ECO:0000256" key="4">
    <source>
        <dbReference type="ARBA" id="ARBA00022777"/>
    </source>
</evidence>
<dbReference type="InterPro" id="IPR017441">
    <property type="entry name" value="Protein_kinase_ATP_BS"/>
</dbReference>
<name>A0A482W1B6_ASBVE</name>
<evidence type="ECO:0000256" key="7">
    <source>
        <dbReference type="RuleBase" id="RU000304"/>
    </source>
</evidence>
<evidence type="ECO:0000256" key="8">
    <source>
        <dbReference type="SAM" id="MobiDB-lite"/>
    </source>
</evidence>
<evidence type="ECO:0000256" key="6">
    <source>
        <dbReference type="PROSITE-ProRule" id="PRU10141"/>
    </source>
</evidence>
<dbReference type="GO" id="GO:0004674">
    <property type="term" value="F:protein serine/threonine kinase activity"/>
    <property type="evidence" value="ECO:0007669"/>
    <property type="project" value="UniProtKB-KW"/>
</dbReference>
<dbReference type="OrthoDB" id="346907at2759"/>
<organism evidence="10 11">
    <name type="scientific">Asbolus verrucosus</name>
    <name type="common">Desert ironclad beetle</name>
    <dbReference type="NCBI Taxonomy" id="1661398"/>
    <lineage>
        <taxon>Eukaryota</taxon>
        <taxon>Metazoa</taxon>
        <taxon>Ecdysozoa</taxon>
        <taxon>Arthropoda</taxon>
        <taxon>Hexapoda</taxon>
        <taxon>Insecta</taxon>
        <taxon>Pterygota</taxon>
        <taxon>Neoptera</taxon>
        <taxon>Endopterygota</taxon>
        <taxon>Coleoptera</taxon>
        <taxon>Polyphaga</taxon>
        <taxon>Cucujiformia</taxon>
        <taxon>Tenebrionidae</taxon>
        <taxon>Pimeliinae</taxon>
        <taxon>Asbolus</taxon>
    </lineage>
</organism>
<dbReference type="SUPFAM" id="SSF56112">
    <property type="entry name" value="Protein kinase-like (PK-like)"/>
    <property type="match status" value="1"/>
</dbReference>
<evidence type="ECO:0000256" key="3">
    <source>
        <dbReference type="ARBA" id="ARBA00022741"/>
    </source>
</evidence>
<feature type="binding site" evidence="6">
    <location>
        <position position="53"/>
    </location>
    <ligand>
        <name>ATP</name>
        <dbReference type="ChEBI" id="CHEBI:30616"/>
    </ligand>
</feature>
<dbReference type="InterPro" id="IPR008271">
    <property type="entry name" value="Ser/Thr_kinase_AS"/>
</dbReference>
<evidence type="ECO:0000256" key="2">
    <source>
        <dbReference type="ARBA" id="ARBA00022679"/>
    </source>
</evidence>
<protein>
    <submittedName>
        <fullName evidence="10">Serine/threonine-protein kinase 33-like</fullName>
    </submittedName>
</protein>
<dbReference type="InterPro" id="IPR000719">
    <property type="entry name" value="Prot_kinase_dom"/>
</dbReference>
<evidence type="ECO:0000259" key="9">
    <source>
        <dbReference type="PROSITE" id="PS50011"/>
    </source>
</evidence>
<dbReference type="PANTHER" id="PTHR24347">
    <property type="entry name" value="SERINE/THREONINE-PROTEIN KINASE"/>
    <property type="match status" value="1"/>
</dbReference>
<comment type="caution">
    <text evidence="10">The sequence shown here is derived from an EMBL/GenBank/DDBJ whole genome shotgun (WGS) entry which is preliminary data.</text>
</comment>
<feature type="region of interest" description="Disordered" evidence="8">
    <location>
        <begin position="329"/>
        <end position="389"/>
    </location>
</feature>
<keyword evidence="3 6" id="KW-0547">Nucleotide-binding</keyword>
<dbReference type="FunFam" id="3.30.200.20:FF:000315">
    <property type="entry name" value="Calcium-dependent protein kinase 3"/>
    <property type="match status" value="1"/>
</dbReference>
<dbReference type="PROSITE" id="PS50011">
    <property type="entry name" value="PROTEIN_KINASE_DOM"/>
    <property type="match status" value="1"/>
</dbReference>
<feature type="compositionally biased region" description="Basic and acidic residues" evidence="8">
    <location>
        <begin position="345"/>
        <end position="363"/>
    </location>
</feature>
<dbReference type="PROSITE" id="PS00108">
    <property type="entry name" value="PROTEIN_KINASE_ST"/>
    <property type="match status" value="1"/>
</dbReference>
<dbReference type="GO" id="GO:0005524">
    <property type="term" value="F:ATP binding"/>
    <property type="evidence" value="ECO:0007669"/>
    <property type="project" value="UniProtKB-UniRule"/>
</dbReference>
<keyword evidence="5 6" id="KW-0067">ATP-binding</keyword>
<dbReference type="Gene3D" id="1.10.510.10">
    <property type="entry name" value="Transferase(Phosphotransferase) domain 1"/>
    <property type="match status" value="1"/>
</dbReference>
<evidence type="ECO:0000256" key="1">
    <source>
        <dbReference type="ARBA" id="ARBA00022527"/>
    </source>
</evidence>
<accession>A0A482W1B6</accession>
<keyword evidence="11" id="KW-1185">Reference proteome</keyword>
<evidence type="ECO:0000256" key="5">
    <source>
        <dbReference type="ARBA" id="ARBA00022840"/>
    </source>
</evidence>